<dbReference type="GO" id="GO:0047631">
    <property type="term" value="F:ADP-ribose diphosphatase activity"/>
    <property type="evidence" value="ECO:0007669"/>
    <property type="project" value="TreeGrafter"/>
</dbReference>
<dbReference type="EMBL" id="KK915259">
    <property type="protein sequence ID" value="KDP23121.1"/>
    <property type="molecule type" value="Genomic_DNA"/>
</dbReference>
<sequence length="543" mass="62625">MSSITSSMPMEDQVGLLDAVDDLYDGVVVEMKDYMDSDIFIPLLRASLSQWKQQGKKGFWIKLPIQLSNLISPLIQEGFRYHHAEPDYLMLVRWLPNTPDTLPVNATHRVGIGAYVVKDNREVLVVQEKSGGFKGTGLWKLPTGVVNEGEDICKAAIREVKEETGIEAEFLEILAFRQSHQSFCSKSDLFFVCLLRPQSFAIQKQDSEIAAAQWMPIKEYVDQPYNQKHQLFKYVAEICRTKSERDYVGFTAMPMATASGKEIYLLQYYINVLAITNRMRLKDQMVPDSEIEQVGLLDAIDDLYDGVVVEMKQHMDADIFVPLLRASLSQWKQQIDAEFVEILAFRQSHQSFFSKSDLFFVCLLRPISFAIQKQDSEVAAAQWMPIKDYVDQPYHQEHQLFKYVAEICRTKLERDYVGFSAMPMVTASGKKVYLYFNGRDFSKLQSHQSFCSKSDLFFVCLLRPQSFAIQKQDSEIAAAQWMPIKEYVDQPYNQKHQLFKYVAEICRTKSERDYVGFTAMPMATASGKEIYLYFNNRDFQQTL</sequence>
<dbReference type="Pfam" id="PF18290">
    <property type="entry name" value="Nudix_hydro"/>
    <property type="match status" value="1"/>
</dbReference>
<dbReference type="SUPFAM" id="SSF55811">
    <property type="entry name" value="Nudix"/>
    <property type="match status" value="3"/>
</dbReference>
<proteinExistence type="inferred from homology"/>
<name>A0A067JGQ9_JATCU</name>
<protein>
    <recommendedName>
        <fullName evidence="4">Nudix hydrolase domain-containing protein</fullName>
    </recommendedName>
</protein>
<dbReference type="OrthoDB" id="447842at2759"/>
<keyword evidence="6" id="KW-1185">Reference proteome</keyword>
<dbReference type="PANTHER" id="PTHR13994:SF26">
    <property type="entry name" value="NUDIX HYDROLASE 5-RELATED"/>
    <property type="match status" value="1"/>
</dbReference>
<dbReference type="PRINTS" id="PR01356">
    <property type="entry name" value="GFGPROTEIN"/>
</dbReference>
<dbReference type="GO" id="GO:0046872">
    <property type="term" value="F:metal ion binding"/>
    <property type="evidence" value="ECO:0007669"/>
    <property type="project" value="UniProtKB-KW"/>
</dbReference>
<dbReference type="InterPro" id="IPR000086">
    <property type="entry name" value="NUDIX_hydrolase_dom"/>
</dbReference>
<evidence type="ECO:0000256" key="2">
    <source>
        <dbReference type="ARBA" id="ARBA00022723"/>
    </source>
</evidence>
<dbReference type="PROSITE" id="PS51462">
    <property type="entry name" value="NUDIX"/>
    <property type="match status" value="1"/>
</dbReference>
<dbReference type="InterPro" id="IPR040618">
    <property type="entry name" value="Pre-Nudix"/>
</dbReference>
<dbReference type="InterPro" id="IPR020084">
    <property type="entry name" value="NUDIX_hydrolase_CS"/>
</dbReference>
<accession>A0A067JGQ9</accession>
<evidence type="ECO:0000256" key="3">
    <source>
        <dbReference type="ARBA" id="ARBA00022801"/>
    </source>
</evidence>
<evidence type="ECO:0000313" key="6">
    <source>
        <dbReference type="Proteomes" id="UP000027138"/>
    </source>
</evidence>
<comment type="similarity">
    <text evidence="1">Belongs to the Nudix hydrolase family.</text>
</comment>
<keyword evidence="3" id="KW-0378">Hydrolase</keyword>
<dbReference type="GO" id="GO:0051287">
    <property type="term" value="F:NAD binding"/>
    <property type="evidence" value="ECO:0007669"/>
    <property type="project" value="TreeGrafter"/>
</dbReference>
<gene>
    <name evidence="5" type="ORF">JCGZ_00546</name>
</gene>
<evidence type="ECO:0000256" key="1">
    <source>
        <dbReference type="ARBA" id="ARBA00005582"/>
    </source>
</evidence>
<dbReference type="CDD" id="cd04670">
    <property type="entry name" value="NUDIX_ASFGF2_Nudt6"/>
    <property type="match status" value="1"/>
</dbReference>
<dbReference type="FunFam" id="3.90.79.10:FF:000015">
    <property type="entry name" value="Nudix hydrolase 8"/>
    <property type="match status" value="1"/>
</dbReference>
<dbReference type="Proteomes" id="UP000027138">
    <property type="component" value="Unassembled WGS sequence"/>
</dbReference>
<dbReference type="Gene3D" id="3.90.79.10">
    <property type="entry name" value="Nucleoside Triphosphate Pyrophosphohydrolase"/>
    <property type="match status" value="3"/>
</dbReference>
<dbReference type="FunFam" id="3.40.630.30:FF:000016">
    <property type="entry name" value="nudix hydrolase 2"/>
    <property type="match status" value="1"/>
</dbReference>
<evidence type="ECO:0000313" key="5">
    <source>
        <dbReference type="EMBL" id="KDP23121.1"/>
    </source>
</evidence>
<dbReference type="PROSITE" id="PS00893">
    <property type="entry name" value="NUDIX_BOX"/>
    <property type="match status" value="1"/>
</dbReference>
<dbReference type="AlphaFoldDB" id="A0A067JGQ9"/>
<dbReference type="PANTHER" id="PTHR13994">
    <property type="entry name" value="NUDIX HYDROLASE RELATED"/>
    <property type="match status" value="1"/>
</dbReference>
<keyword evidence="2" id="KW-0479">Metal-binding</keyword>
<organism evidence="5 6">
    <name type="scientific">Jatropha curcas</name>
    <name type="common">Barbados nut</name>
    <dbReference type="NCBI Taxonomy" id="180498"/>
    <lineage>
        <taxon>Eukaryota</taxon>
        <taxon>Viridiplantae</taxon>
        <taxon>Streptophyta</taxon>
        <taxon>Embryophyta</taxon>
        <taxon>Tracheophyta</taxon>
        <taxon>Spermatophyta</taxon>
        <taxon>Magnoliopsida</taxon>
        <taxon>eudicotyledons</taxon>
        <taxon>Gunneridae</taxon>
        <taxon>Pentapetalae</taxon>
        <taxon>rosids</taxon>
        <taxon>fabids</taxon>
        <taxon>Malpighiales</taxon>
        <taxon>Euphorbiaceae</taxon>
        <taxon>Crotonoideae</taxon>
        <taxon>Jatropheae</taxon>
        <taxon>Jatropha</taxon>
    </lineage>
</organism>
<dbReference type="InterPro" id="IPR015797">
    <property type="entry name" value="NUDIX_hydrolase-like_dom_sf"/>
</dbReference>
<dbReference type="InterPro" id="IPR003293">
    <property type="entry name" value="Nudix_hydrolase6-like"/>
</dbReference>
<feature type="domain" description="Nudix hydrolase" evidence="4">
    <location>
        <begin position="107"/>
        <end position="237"/>
    </location>
</feature>
<dbReference type="GO" id="GO:0035529">
    <property type="term" value="F:NADH pyrophosphatase activity"/>
    <property type="evidence" value="ECO:0007669"/>
    <property type="project" value="TreeGrafter"/>
</dbReference>
<evidence type="ECO:0000259" key="4">
    <source>
        <dbReference type="PROSITE" id="PS51462"/>
    </source>
</evidence>
<dbReference type="Pfam" id="PF00293">
    <property type="entry name" value="NUDIX"/>
    <property type="match status" value="1"/>
</dbReference>
<reference evidence="5 6" key="1">
    <citation type="journal article" date="2014" name="PLoS ONE">
        <title>Global Analysis of Gene Expression Profiles in Physic Nut (Jatropha curcas L.) Seedlings Exposed to Salt Stress.</title>
        <authorList>
            <person name="Zhang L."/>
            <person name="Zhang C."/>
            <person name="Wu P."/>
            <person name="Chen Y."/>
            <person name="Li M."/>
            <person name="Jiang H."/>
            <person name="Wu G."/>
        </authorList>
    </citation>
    <scope>NUCLEOTIDE SEQUENCE [LARGE SCALE GENOMIC DNA]</scope>
    <source>
        <strain evidence="6">cv. GZQX0401</strain>
        <tissue evidence="5">Young leaves</tissue>
    </source>
</reference>
<dbReference type="Gene3D" id="3.40.630.30">
    <property type="match status" value="1"/>
</dbReference>